<dbReference type="Gene3D" id="1.10.150.130">
    <property type="match status" value="1"/>
</dbReference>
<dbReference type="InterPro" id="IPR010998">
    <property type="entry name" value="Integrase_recombinase_N"/>
</dbReference>
<dbReference type="Proteomes" id="UP000029444">
    <property type="component" value="Unassembled WGS sequence"/>
</dbReference>
<dbReference type="Pfam" id="PF22022">
    <property type="entry name" value="Phage_int_M"/>
    <property type="match status" value="1"/>
</dbReference>
<dbReference type="EMBL" id="ARXV01000010">
    <property type="protein sequence ID" value="KGD64224.1"/>
    <property type="molecule type" value="Genomic_DNA"/>
</dbReference>
<dbReference type="PANTHER" id="PTHR30629:SF2">
    <property type="entry name" value="PROPHAGE INTEGRASE INTS-RELATED"/>
    <property type="match status" value="1"/>
</dbReference>
<proteinExistence type="inferred from homology"/>
<evidence type="ECO:0000256" key="4">
    <source>
        <dbReference type="ARBA" id="ARBA00023172"/>
    </source>
</evidence>
<evidence type="ECO:0000259" key="8">
    <source>
        <dbReference type="PROSITE" id="PS51900"/>
    </source>
</evidence>
<dbReference type="InterPro" id="IPR053876">
    <property type="entry name" value="Phage_int_M"/>
</dbReference>
<dbReference type="SUPFAM" id="SSF56349">
    <property type="entry name" value="DNA breaking-rejoining enzymes"/>
    <property type="match status" value="1"/>
</dbReference>
<protein>
    <submittedName>
        <fullName evidence="9">Integrase family protein</fullName>
    </submittedName>
</protein>
<evidence type="ECO:0000256" key="3">
    <source>
        <dbReference type="ARBA" id="ARBA00023125"/>
    </source>
</evidence>
<feature type="domain" description="Tyr recombinase" evidence="7">
    <location>
        <begin position="206"/>
        <end position="386"/>
    </location>
</feature>
<evidence type="ECO:0000256" key="6">
    <source>
        <dbReference type="SAM" id="MobiDB-lite"/>
    </source>
</evidence>
<dbReference type="InterPro" id="IPR025166">
    <property type="entry name" value="Integrase_DNA_bind_dom"/>
</dbReference>
<dbReference type="InterPro" id="IPR011010">
    <property type="entry name" value="DNA_brk_join_enz"/>
</dbReference>
<dbReference type="PROSITE" id="PS51898">
    <property type="entry name" value="TYR_RECOMBINASE"/>
    <property type="match status" value="1"/>
</dbReference>
<evidence type="ECO:0000259" key="7">
    <source>
        <dbReference type="PROSITE" id="PS51898"/>
    </source>
</evidence>
<dbReference type="PROSITE" id="PS51900">
    <property type="entry name" value="CB"/>
    <property type="match status" value="1"/>
</dbReference>
<comment type="similarity">
    <text evidence="1">Belongs to the 'phage' integrase family.</text>
</comment>
<organism evidence="9 10">
    <name type="scientific">Alcanivorax nanhaiticus</name>
    <dbReference type="NCBI Taxonomy" id="1177154"/>
    <lineage>
        <taxon>Bacteria</taxon>
        <taxon>Pseudomonadati</taxon>
        <taxon>Pseudomonadota</taxon>
        <taxon>Gammaproteobacteria</taxon>
        <taxon>Oceanospirillales</taxon>
        <taxon>Alcanivoracaceae</taxon>
        <taxon>Alcanivorax</taxon>
    </lineage>
</organism>
<dbReference type="InterPro" id="IPR044068">
    <property type="entry name" value="CB"/>
</dbReference>
<keyword evidence="2" id="KW-0229">DNA integration</keyword>
<comment type="caution">
    <text evidence="9">The sequence shown here is derived from an EMBL/GenBank/DDBJ whole genome shotgun (WGS) entry which is preliminary data.</text>
</comment>
<evidence type="ECO:0000313" key="9">
    <source>
        <dbReference type="EMBL" id="KGD64224.1"/>
    </source>
</evidence>
<sequence length="451" mass="51200">MSKNAMEKLSALEIKKAKPKDKTYKLADGGGLYLQISPDGGMYWRYQYRFLGKQKSLALGVYPEISLKAARKAHKDARLKLADNIDPSEARRQEKLARTEAQANSFEAVAQEWLVRQQVAPETDKKNRWLMETFAFPYIGHRPIADISPRELLDVLRRVESTGKLETAQRLKTKCGQVFRHAIIEGKAEIDPTASLRGALKSPKVKHRAAITDPSRLGKLLRDMQASTAGPVVKTALLLTPILFQRPGEIRQMEWSEINWEEQRWEIPADKMKMRHPHIVPLPQQAMALLQDIHLFTGRGKYVFPSQRGASRCLSENGVRVALRDMGYGNDDVTPHGFRATARTILDEVLGYRIEWIEHQLAHAVKDPNGTAYNRTSFLSQRTKMMQEWANYLDALRDGKQFERAGTTPETQYSLSCESTEKENGNLKKDGKKSFTALFSNYASQEKPTSD</sequence>
<evidence type="ECO:0000313" key="10">
    <source>
        <dbReference type="Proteomes" id="UP000029444"/>
    </source>
</evidence>
<evidence type="ECO:0000256" key="5">
    <source>
        <dbReference type="PROSITE-ProRule" id="PRU01248"/>
    </source>
</evidence>
<feature type="compositionally biased region" description="Basic and acidic residues" evidence="6">
    <location>
        <begin position="419"/>
        <end position="430"/>
    </location>
</feature>
<keyword evidence="4" id="KW-0233">DNA recombination</keyword>
<dbReference type="GO" id="GO:0006310">
    <property type="term" value="P:DNA recombination"/>
    <property type="evidence" value="ECO:0007669"/>
    <property type="project" value="UniProtKB-KW"/>
</dbReference>
<dbReference type="Gene3D" id="1.10.443.10">
    <property type="entry name" value="Intergrase catalytic core"/>
    <property type="match status" value="1"/>
</dbReference>
<dbReference type="RefSeq" id="WP_022983799.1">
    <property type="nucleotide sequence ID" value="NZ_ARXV01000010.1"/>
</dbReference>
<dbReference type="CDD" id="cd00801">
    <property type="entry name" value="INT_P4_C"/>
    <property type="match status" value="1"/>
</dbReference>
<keyword evidence="10" id="KW-1185">Reference proteome</keyword>
<feature type="compositionally biased region" description="Polar residues" evidence="6">
    <location>
        <begin position="408"/>
        <end position="418"/>
    </location>
</feature>
<dbReference type="Pfam" id="PF00589">
    <property type="entry name" value="Phage_integrase"/>
    <property type="match status" value="1"/>
</dbReference>
<feature type="domain" description="Core-binding (CB)" evidence="8">
    <location>
        <begin position="104"/>
        <end position="183"/>
    </location>
</feature>
<dbReference type="AlphaFoldDB" id="A0A095SIP2"/>
<dbReference type="GO" id="GO:0015074">
    <property type="term" value="P:DNA integration"/>
    <property type="evidence" value="ECO:0007669"/>
    <property type="project" value="UniProtKB-KW"/>
</dbReference>
<dbReference type="InterPro" id="IPR038488">
    <property type="entry name" value="Integrase_DNA-bd_sf"/>
</dbReference>
<dbReference type="Pfam" id="PF13356">
    <property type="entry name" value="Arm-DNA-bind_3"/>
    <property type="match status" value="1"/>
</dbReference>
<evidence type="ECO:0000256" key="2">
    <source>
        <dbReference type="ARBA" id="ARBA00022908"/>
    </source>
</evidence>
<accession>A0A095SIP2</accession>
<reference evidence="9 10" key="1">
    <citation type="submission" date="2012-09" db="EMBL/GenBank/DDBJ databases">
        <title>Genome Sequence of alkane-degrading Bacterium Alcanivorax sp. 19-m-6.</title>
        <authorList>
            <person name="Lai Q."/>
            <person name="Shao Z."/>
        </authorList>
    </citation>
    <scope>NUCLEOTIDE SEQUENCE [LARGE SCALE GENOMIC DNA]</scope>
    <source>
        <strain evidence="9 10">19-m-6</strain>
    </source>
</reference>
<name>A0A095SIP2_9GAMM</name>
<dbReference type="PANTHER" id="PTHR30629">
    <property type="entry name" value="PROPHAGE INTEGRASE"/>
    <property type="match status" value="1"/>
</dbReference>
<dbReference type="eggNOG" id="COG0582">
    <property type="taxonomic scope" value="Bacteria"/>
</dbReference>
<dbReference type="GO" id="GO:0003677">
    <property type="term" value="F:DNA binding"/>
    <property type="evidence" value="ECO:0007669"/>
    <property type="project" value="UniProtKB-UniRule"/>
</dbReference>
<evidence type="ECO:0000256" key="1">
    <source>
        <dbReference type="ARBA" id="ARBA00008857"/>
    </source>
</evidence>
<dbReference type="InterPro" id="IPR050808">
    <property type="entry name" value="Phage_Integrase"/>
</dbReference>
<gene>
    <name evidence="9" type="ORF">Y5S_02526</name>
</gene>
<keyword evidence="3 5" id="KW-0238">DNA-binding</keyword>
<dbReference type="PATRIC" id="fig|1177154.3.peg.2561"/>
<dbReference type="InterPro" id="IPR013762">
    <property type="entry name" value="Integrase-like_cat_sf"/>
</dbReference>
<dbReference type="Gene3D" id="3.30.160.390">
    <property type="entry name" value="Integrase, DNA-binding domain"/>
    <property type="match status" value="1"/>
</dbReference>
<feature type="region of interest" description="Disordered" evidence="6">
    <location>
        <begin position="405"/>
        <end position="430"/>
    </location>
</feature>
<dbReference type="InterPro" id="IPR002104">
    <property type="entry name" value="Integrase_catalytic"/>
</dbReference>